<dbReference type="RefSeq" id="WP_155512860.1">
    <property type="nucleotide sequence ID" value="NZ_CYYI01000003.1"/>
</dbReference>
<keyword evidence="1" id="KW-0812">Transmembrane</keyword>
<feature type="transmembrane region" description="Helical" evidence="1">
    <location>
        <begin position="21"/>
        <end position="54"/>
    </location>
</feature>
<accession>A0A173YAX8</accession>
<dbReference type="AlphaFoldDB" id="A0A173YAX8"/>
<organism evidence="2 3">
    <name type="scientific">Bifidobacterium adolescentis</name>
    <dbReference type="NCBI Taxonomy" id="1680"/>
    <lineage>
        <taxon>Bacteria</taxon>
        <taxon>Bacillati</taxon>
        <taxon>Actinomycetota</taxon>
        <taxon>Actinomycetes</taxon>
        <taxon>Bifidobacteriales</taxon>
        <taxon>Bifidobacteriaceae</taxon>
        <taxon>Bifidobacterium</taxon>
    </lineage>
</organism>
<protein>
    <submittedName>
        <fullName evidence="2">Uncharacterized protein</fullName>
    </submittedName>
</protein>
<sequence length="55" mass="5918">MTNKHHHDPESRERILAAWAVGLSIGCGIAAMTIAISIGLLKLISLILLVFYMAG</sequence>
<reference evidence="2 3" key="1">
    <citation type="submission" date="2015-09" db="EMBL/GenBank/DDBJ databases">
        <authorList>
            <consortium name="Pathogen Informatics"/>
        </authorList>
    </citation>
    <scope>NUCLEOTIDE SEQUENCE [LARGE SCALE GENOMIC DNA]</scope>
    <source>
        <strain evidence="2 3">2789STDY5608824</strain>
    </source>
</reference>
<proteinExistence type="predicted"/>
<name>A0A173YAX8_BIFAD</name>
<evidence type="ECO:0000313" key="3">
    <source>
        <dbReference type="Proteomes" id="UP000095647"/>
    </source>
</evidence>
<dbReference type="EMBL" id="CYYI01000003">
    <property type="protein sequence ID" value="CUN60387.1"/>
    <property type="molecule type" value="Genomic_DNA"/>
</dbReference>
<keyword evidence="1" id="KW-1133">Transmembrane helix</keyword>
<evidence type="ECO:0000313" key="2">
    <source>
        <dbReference type="EMBL" id="CUN60387.1"/>
    </source>
</evidence>
<gene>
    <name evidence="2" type="ORF">ERS852382_00851</name>
</gene>
<evidence type="ECO:0000256" key="1">
    <source>
        <dbReference type="SAM" id="Phobius"/>
    </source>
</evidence>
<dbReference type="Proteomes" id="UP000095647">
    <property type="component" value="Unassembled WGS sequence"/>
</dbReference>
<keyword evidence="1" id="KW-0472">Membrane</keyword>
<dbReference type="PROSITE" id="PS51257">
    <property type="entry name" value="PROKAR_LIPOPROTEIN"/>
    <property type="match status" value="1"/>
</dbReference>